<sequence>FDEIDEGTAIFKCLNESDVPSNEAEDDYYVVYQNNSYRMTQSKVEVTGANEWCQLAKDLKVKFQGVEDGLPTDHYLWLTGQGRKMLRGEVPLKSSWPAR</sequence>
<evidence type="ECO:0000313" key="2">
    <source>
        <dbReference type="Proteomes" id="UP000262954"/>
    </source>
</evidence>
<dbReference type="Proteomes" id="UP000262954">
    <property type="component" value="Unassembled WGS sequence"/>
</dbReference>
<accession>A0A354M3B8</accession>
<dbReference type="EMBL" id="DNWC01000107">
    <property type="protein sequence ID" value="HBJ09007.1"/>
    <property type="molecule type" value="Genomic_DNA"/>
</dbReference>
<proteinExistence type="predicted"/>
<protein>
    <submittedName>
        <fullName evidence="1">Xylosidase</fullName>
    </submittedName>
</protein>
<comment type="caution">
    <text evidence="1">The sequence shown here is derived from an EMBL/GenBank/DDBJ whole genome shotgun (WGS) entry which is preliminary data.</text>
</comment>
<name>A0A354M3B8_9BACT</name>
<dbReference type="AlphaFoldDB" id="A0A354M3B8"/>
<organism evidence="1 2">
    <name type="scientific">Coprobacter fastidiosus</name>
    <dbReference type="NCBI Taxonomy" id="1099853"/>
    <lineage>
        <taxon>Bacteria</taxon>
        <taxon>Pseudomonadati</taxon>
        <taxon>Bacteroidota</taxon>
        <taxon>Bacteroidia</taxon>
        <taxon>Bacteroidales</taxon>
        <taxon>Barnesiellaceae</taxon>
        <taxon>Coprobacter</taxon>
    </lineage>
</organism>
<reference evidence="1 2" key="1">
    <citation type="journal article" date="2018" name="Nat. Biotechnol.">
        <title>A standardized bacterial taxonomy based on genome phylogeny substantially revises the tree of life.</title>
        <authorList>
            <person name="Parks D.H."/>
            <person name="Chuvochina M."/>
            <person name="Waite D.W."/>
            <person name="Rinke C."/>
            <person name="Skarshewski A."/>
            <person name="Chaumeil P.A."/>
            <person name="Hugenholtz P."/>
        </authorList>
    </citation>
    <scope>NUCLEOTIDE SEQUENCE [LARGE SCALE GENOMIC DNA]</scope>
    <source>
        <strain evidence="1">UBA11482</strain>
    </source>
</reference>
<feature type="non-terminal residue" evidence="1">
    <location>
        <position position="1"/>
    </location>
</feature>
<gene>
    <name evidence="1" type="ORF">DDY73_08370</name>
</gene>
<evidence type="ECO:0000313" key="1">
    <source>
        <dbReference type="EMBL" id="HBJ09007.1"/>
    </source>
</evidence>